<dbReference type="PANTHER" id="PTHR40036">
    <property type="entry name" value="MACROCIN O-METHYLTRANSFERASE"/>
    <property type="match status" value="1"/>
</dbReference>
<dbReference type="InterPro" id="IPR029063">
    <property type="entry name" value="SAM-dependent_MTases_sf"/>
</dbReference>
<comment type="caution">
    <text evidence="1">The sequence shown here is derived from an EMBL/GenBank/DDBJ whole genome shotgun (WGS) entry which is preliminary data.</text>
</comment>
<gene>
    <name evidence="1" type="ORF">GTO91_07025</name>
</gene>
<dbReference type="PANTHER" id="PTHR40036:SF1">
    <property type="entry name" value="MACROCIN O-METHYLTRANSFERASE"/>
    <property type="match status" value="1"/>
</dbReference>
<evidence type="ECO:0008006" key="3">
    <source>
        <dbReference type="Google" id="ProtNLM"/>
    </source>
</evidence>
<sequence>MRKYLVYGANVSGWIALQMLSDDQQVIGFIDQAGTSAAPGIAGRFPIYQSDDDAPPSVMQEAQGILVAVGNRTVADEIKDRLLAKRPEMVVESVYDEQYVAAFLKARYLLLQEQRGFQMPVELYCAVRDYTMVSEERLDNVYRLTKEAERSRLPGAFVECGVWRGGCAAVMATVAKEAGNGRVIHLFDSFEGLPEPTDLDGDLAKDYSGGRKTGRLETIGKCVGPLDDVRELFFERLAIDETKVRVHRGWFQETLPNLGDEMEPIAILRLDGDWYESTMICLEHLFPRVVPGGYVIIDDYGFWEGCRLAVHEYLERQGLQADLIPIDDCGVYFVKGKS</sequence>
<proteinExistence type="predicted"/>
<dbReference type="Proteomes" id="UP000463470">
    <property type="component" value="Unassembled WGS sequence"/>
</dbReference>
<dbReference type="EMBL" id="WXEY01000005">
    <property type="protein sequence ID" value="MZP29456.1"/>
    <property type="molecule type" value="Genomic_DNA"/>
</dbReference>
<keyword evidence="2" id="KW-1185">Reference proteome</keyword>
<dbReference type="AlphaFoldDB" id="A0A845L1G2"/>
<organism evidence="1 2">
    <name type="scientific">Heliomicrobium undosum</name>
    <dbReference type="NCBI Taxonomy" id="121734"/>
    <lineage>
        <taxon>Bacteria</taxon>
        <taxon>Bacillati</taxon>
        <taxon>Bacillota</taxon>
        <taxon>Clostridia</taxon>
        <taxon>Eubacteriales</taxon>
        <taxon>Heliobacteriaceae</taxon>
        <taxon>Heliomicrobium</taxon>
    </lineage>
</organism>
<dbReference type="OrthoDB" id="149130at2"/>
<dbReference type="Pfam" id="PF05711">
    <property type="entry name" value="TylF"/>
    <property type="match status" value="1"/>
</dbReference>
<dbReference type="InterPro" id="IPR008884">
    <property type="entry name" value="TylF_MeTrfase"/>
</dbReference>
<accession>A0A845L1G2</accession>
<protein>
    <recommendedName>
        <fullName evidence="3">Macrocin O-methyltransferase</fullName>
    </recommendedName>
</protein>
<dbReference type="SUPFAM" id="SSF53335">
    <property type="entry name" value="S-adenosyl-L-methionine-dependent methyltransferases"/>
    <property type="match status" value="1"/>
</dbReference>
<evidence type="ECO:0000313" key="1">
    <source>
        <dbReference type="EMBL" id="MZP29456.1"/>
    </source>
</evidence>
<reference evidence="1 2" key="1">
    <citation type="submission" date="2020-01" db="EMBL/GenBank/DDBJ databases">
        <title>Whole-genome sequence of Heliobacterium undosum DSM 13378.</title>
        <authorList>
            <person name="Kyndt J.A."/>
            <person name="Meyer T.E."/>
        </authorList>
    </citation>
    <scope>NUCLEOTIDE SEQUENCE [LARGE SCALE GENOMIC DNA]</scope>
    <source>
        <strain evidence="1 2">DSM 13378</strain>
    </source>
</reference>
<name>A0A845L1G2_9FIRM</name>
<dbReference type="Gene3D" id="3.40.50.150">
    <property type="entry name" value="Vaccinia Virus protein VP39"/>
    <property type="match status" value="1"/>
</dbReference>
<evidence type="ECO:0000313" key="2">
    <source>
        <dbReference type="Proteomes" id="UP000463470"/>
    </source>
</evidence>
<dbReference type="RefSeq" id="WP_161256928.1">
    <property type="nucleotide sequence ID" value="NZ_WXEY01000005.1"/>
</dbReference>